<protein>
    <submittedName>
        <fullName evidence="4">Rab-GTPase-TBC domain-containing protein</fullName>
    </submittedName>
</protein>
<feature type="transmembrane region" description="Helical" evidence="2">
    <location>
        <begin position="632"/>
        <end position="650"/>
    </location>
</feature>
<dbReference type="InterPro" id="IPR050302">
    <property type="entry name" value="Rab_GAP_TBC_domain"/>
</dbReference>
<dbReference type="PROSITE" id="PS50086">
    <property type="entry name" value="TBC_RABGAP"/>
    <property type="match status" value="1"/>
</dbReference>
<feature type="region of interest" description="Disordered" evidence="1">
    <location>
        <begin position="1"/>
        <end position="23"/>
    </location>
</feature>
<keyword evidence="2" id="KW-0472">Membrane</keyword>
<sequence length="653" mass="75284">MKNQQKKEERRENNSRKTKECKETLKETAREINSVATNYGDTRNSGETNFLATNYEETNSKEINSKTTTDILTNTTPLSTDDTTTNDETRKMYVSPNKPLPSLPTDIYGFLTSTPTHTTYDTELTRKWHTYLKDNNLRKISKLVFRGIPLFLKYKTWSLFVNPHPIDTYPLLHTHPCGYEYQIHVDVQRTFRRHILFTDSYGIGQSRLFNILCAFATYTPQIGYCQGMSSFTSILLMYFPEKQAFEMLTSIISNNNLHSLFDKTLSKLNLILEIQIYIFKKNIPNIYKHMSYNKIEPSLYIYGWYLTLFTRFPIQLVLRIWDIFLFYGFPILLVSASSILKEHEILILESQEEQLIEVVNKIEGLSFNVERVIKNLKVFLKQLDMSEIRRKLGINTYKGVNNSIDYYKGVNYVYNTIRGVNNSIDYYKGVNYVSNTIRSLLFITGISISLIFITLYIKEHRLLEIPFKLLIYVIVIGVLFISISVTGIIISTGSSSRRRRGGEGNSIDNSNKDTSNKDKDKDKDTKDKNINTTHNTHVLNTLYVILSLTLLNILLINIIKHNKSISKIRGYASGRWNRLSERQKVFIQNRLECCGYSNSSDRVGGKGCVSSVGCGDRFVKIGESVKLAVQRIWVSVFFILSMSLAILAILKMK</sequence>
<comment type="caution">
    <text evidence="4">The sequence shown here is derived from an EMBL/GenBank/DDBJ whole genome shotgun (WGS) entry which is preliminary data.</text>
</comment>
<evidence type="ECO:0000313" key="4">
    <source>
        <dbReference type="EMBL" id="TBU01164.1"/>
    </source>
</evidence>
<feature type="region of interest" description="Disordered" evidence="1">
    <location>
        <begin position="494"/>
        <end position="530"/>
    </location>
</feature>
<evidence type="ECO:0000256" key="2">
    <source>
        <dbReference type="SAM" id="Phobius"/>
    </source>
</evidence>
<dbReference type="PANTHER" id="PTHR47219:SF9">
    <property type="entry name" value="GTPASE ACTIVATING PROTEIN AND CENTROSOME-ASSOCIATED, ISOFORM B"/>
    <property type="match status" value="1"/>
</dbReference>
<dbReference type="Gene3D" id="1.10.472.80">
    <property type="entry name" value="Ypt/Rab-GAP domain of gyp1p, domain 3"/>
    <property type="match status" value="1"/>
</dbReference>
<dbReference type="Proteomes" id="UP000293045">
    <property type="component" value="Unassembled WGS sequence"/>
</dbReference>
<dbReference type="GO" id="GO:0031267">
    <property type="term" value="F:small GTPase binding"/>
    <property type="evidence" value="ECO:0007669"/>
    <property type="project" value="TreeGrafter"/>
</dbReference>
<dbReference type="SMART" id="SM00164">
    <property type="entry name" value="TBC"/>
    <property type="match status" value="1"/>
</dbReference>
<dbReference type="VEuPathDB" id="MicrosporidiaDB:CWI39_1466p0010"/>
<dbReference type="Gene3D" id="1.10.8.270">
    <property type="entry name" value="putative rabgap domain of human tbc1 domain family member 14 like domains"/>
    <property type="match status" value="1"/>
</dbReference>
<name>A0A4Q9L1C7_9MICR</name>
<accession>A0A4Q9L1C7</accession>
<keyword evidence="2" id="KW-0812">Transmembrane</keyword>
<evidence type="ECO:0000313" key="5">
    <source>
        <dbReference type="Proteomes" id="UP000293045"/>
    </source>
</evidence>
<dbReference type="PANTHER" id="PTHR47219">
    <property type="entry name" value="RAB GTPASE-ACTIVATING PROTEIN 1-LIKE"/>
    <property type="match status" value="1"/>
</dbReference>
<evidence type="ECO:0000256" key="1">
    <source>
        <dbReference type="SAM" id="MobiDB-lite"/>
    </source>
</evidence>
<dbReference type="InterPro" id="IPR035969">
    <property type="entry name" value="Rab-GAP_TBC_sf"/>
</dbReference>
<gene>
    <name evidence="4" type="ORF">CWI39_1466p0010</name>
</gene>
<feature type="compositionally biased region" description="Basic and acidic residues" evidence="1">
    <location>
        <begin position="510"/>
        <end position="529"/>
    </location>
</feature>
<reference evidence="4 5" key="1">
    <citation type="submission" date="2017-12" db="EMBL/GenBank/DDBJ databases">
        <authorList>
            <person name="Pombert J.-F."/>
            <person name="Haag K.L."/>
            <person name="Ebert D."/>
        </authorList>
    </citation>
    <scope>NUCLEOTIDE SEQUENCE [LARGE SCALE GENOMIC DNA]</scope>
    <source>
        <strain evidence="4">IL-BN-2</strain>
    </source>
</reference>
<organism evidence="4 5">
    <name type="scientific">Hamiltosporidium magnivora</name>
    <dbReference type="NCBI Taxonomy" id="148818"/>
    <lineage>
        <taxon>Eukaryota</taxon>
        <taxon>Fungi</taxon>
        <taxon>Fungi incertae sedis</taxon>
        <taxon>Microsporidia</taxon>
        <taxon>Dubosqiidae</taxon>
        <taxon>Hamiltosporidium</taxon>
    </lineage>
</organism>
<feature type="compositionally biased region" description="Low complexity" evidence="1">
    <location>
        <begin position="72"/>
        <end position="83"/>
    </location>
</feature>
<feature type="transmembrane region" description="Helical" evidence="2">
    <location>
        <begin position="437"/>
        <end position="457"/>
    </location>
</feature>
<dbReference type="SUPFAM" id="SSF47923">
    <property type="entry name" value="Ypt/Rab-GAP domain of gyp1p"/>
    <property type="match status" value="2"/>
</dbReference>
<feature type="transmembrane region" description="Helical" evidence="2">
    <location>
        <begin position="469"/>
        <end position="490"/>
    </location>
</feature>
<feature type="region of interest" description="Disordered" evidence="1">
    <location>
        <begin position="72"/>
        <end position="98"/>
    </location>
</feature>
<keyword evidence="2" id="KW-1133">Transmembrane helix</keyword>
<feature type="domain" description="Rab-GAP TBC" evidence="3">
    <location>
        <begin position="147"/>
        <end position="328"/>
    </location>
</feature>
<dbReference type="GO" id="GO:0005096">
    <property type="term" value="F:GTPase activator activity"/>
    <property type="evidence" value="ECO:0007669"/>
    <property type="project" value="TreeGrafter"/>
</dbReference>
<feature type="transmembrane region" description="Helical" evidence="2">
    <location>
        <begin position="324"/>
        <end position="340"/>
    </location>
</feature>
<evidence type="ECO:0000259" key="3">
    <source>
        <dbReference type="PROSITE" id="PS50086"/>
    </source>
</evidence>
<dbReference type="InterPro" id="IPR000195">
    <property type="entry name" value="Rab-GAP-TBC_dom"/>
</dbReference>
<proteinExistence type="predicted"/>
<dbReference type="VEuPathDB" id="MicrosporidiaDB:CWI36_1727p0020"/>
<feature type="transmembrane region" description="Helical" evidence="2">
    <location>
        <begin position="538"/>
        <end position="559"/>
    </location>
</feature>
<dbReference type="EMBL" id="PIXR01001466">
    <property type="protein sequence ID" value="TBU01164.1"/>
    <property type="molecule type" value="Genomic_DNA"/>
</dbReference>
<dbReference type="VEuPathDB" id="MicrosporidiaDB:CWI36_1727p0030"/>
<dbReference type="AlphaFoldDB" id="A0A4Q9L1C7"/>
<dbReference type="Pfam" id="PF00566">
    <property type="entry name" value="RabGAP-TBC"/>
    <property type="match status" value="1"/>
</dbReference>